<feature type="domain" description="D-isomer specific 2-hydroxyacid dehydrogenase NAD-binding" evidence="4">
    <location>
        <begin position="106"/>
        <end position="295"/>
    </location>
</feature>
<dbReference type="EMBL" id="CALYLO010000017">
    <property type="protein sequence ID" value="CAH8249542.1"/>
    <property type="molecule type" value="Genomic_DNA"/>
</dbReference>
<dbReference type="PANTHER" id="PTHR46029">
    <property type="entry name" value="C-TERMINAL-BINDING PROTEIN"/>
    <property type="match status" value="1"/>
</dbReference>
<evidence type="ECO:0000256" key="1">
    <source>
        <dbReference type="ARBA" id="ARBA00005854"/>
    </source>
</evidence>
<dbReference type="InterPro" id="IPR043322">
    <property type="entry name" value="CtBP"/>
</dbReference>
<sequence>MKFGILDYLTESSIEQAVIGTVGKVSCYQCRYVNELPSDISELTAVMAWHYLKIDSQTIDRLSSCRVIVRVGVGIDNVDVEYAGKVGIPVVHIPDYGTNDVADHAFGLLLTIARKIHYYNENIQNNPVQGWNPNISLPVFRLTGKVIGIIGFGRIGMSMAARAKAFGMNVVFYDPYKADGYDKMLQIKRVETLDELIPQVDVLSIHAPLTSETRGMISKDILAKAKRGFTLINTARGEIVSLDAVYESMQKGDMMHFAADVLEQEPPAHDHPLLKAYHDKEPWLDGRVVLTPHAGFYAEETRREMRQKAAIQMLHAGIGQPLTNCVNEKWLLNSRAIIDMKRVSIPVKSDDKEYSHEVGSIPN</sequence>
<organism evidence="5 6">
    <name type="scientific">Paenibacillus melissococcoides</name>
    <dbReference type="NCBI Taxonomy" id="2912268"/>
    <lineage>
        <taxon>Bacteria</taxon>
        <taxon>Bacillati</taxon>
        <taxon>Bacillota</taxon>
        <taxon>Bacilli</taxon>
        <taxon>Bacillales</taxon>
        <taxon>Paenibacillaceae</taxon>
        <taxon>Paenibacillus</taxon>
    </lineage>
</organism>
<evidence type="ECO:0000256" key="2">
    <source>
        <dbReference type="RuleBase" id="RU003719"/>
    </source>
</evidence>
<dbReference type="PANTHER" id="PTHR46029:SF7">
    <property type="entry name" value="C-TERMINAL-BINDING PROTEIN"/>
    <property type="match status" value="1"/>
</dbReference>
<dbReference type="InterPro" id="IPR051638">
    <property type="entry name" value="CTBP_dehydrogenase"/>
</dbReference>
<dbReference type="CDD" id="cd05299">
    <property type="entry name" value="CtBP_dh"/>
    <property type="match status" value="1"/>
</dbReference>
<dbReference type="SUPFAM" id="SSF52283">
    <property type="entry name" value="Formate/glycerate dehydrogenase catalytic domain-like"/>
    <property type="match status" value="1"/>
</dbReference>
<keyword evidence="2" id="KW-0560">Oxidoreductase</keyword>
<dbReference type="RefSeq" id="WP_213428012.1">
    <property type="nucleotide sequence ID" value="NZ_AP031286.1"/>
</dbReference>
<evidence type="ECO:0000313" key="6">
    <source>
        <dbReference type="Proteomes" id="UP001154322"/>
    </source>
</evidence>
<feature type="domain" description="D-isomer specific 2-hydroxyacid dehydrogenase catalytic" evidence="3">
    <location>
        <begin position="19"/>
        <end position="327"/>
    </location>
</feature>
<evidence type="ECO:0000313" key="5">
    <source>
        <dbReference type="EMBL" id="CAH8249542.1"/>
    </source>
</evidence>
<dbReference type="Gene3D" id="3.40.50.720">
    <property type="entry name" value="NAD(P)-binding Rossmann-like Domain"/>
    <property type="match status" value="2"/>
</dbReference>
<keyword evidence="6" id="KW-1185">Reference proteome</keyword>
<evidence type="ECO:0000259" key="4">
    <source>
        <dbReference type="Pfam" id="PF02826"/>
    </source>
</evidence>
<dbReference type="Pfam" id="PF00389">
    <property type="entry name" value="2-Hacid_dh"/>
    <property type="match status" value="1"/>
</dbReference>
<dbReference type="InterPro" id="IPR036291">
    <property type="entry name" value="NAD(P)-bd_dom_sf"/>
</dbReference>
<name>A0ABN8UEB2_9BACL</name>
<dbReference type="Proteomes" id="UP001154322">
    <property type="component" value="Unassembled WGS sequence"/>
</dbReference>
<dbReference type="PROSITE" id="PS00065">
    <property type="entry name" value="D_2_HYDROXYACID_DH_1"/>
    <property type="match status" value="1"/>
</dbReference>
<dbReference type="InterPro" id="IPR006139">
    <property type="entry name" value="D-isomer_2_OHA_DH_cat_dom"/>
</dbReference>
<gene>
    <name evidence="5" type="ORF">WJ0W_006727</name>
</gene>
<proteinExistence type="inferred from homology"/>
<comment type="similarity">
    <text evidence="1 2">Belongs to the D-isomer specific 2-hydroxyacid dehydrogenase family.</text>
</comment>
<dbReference type="InterPro" id="IPR006140">
    <property type="entry name" value="D-isomer_DH_NAD-bd"/>
</dbReference>
<accession>A0ABN8UEB2</accession>
<comment type="caution">
    <text evidence="5">The sequence shown here is derived from an EMBL/GenBank/DDBJ whole genome shotgun (WGS) entry which is preliminary data.</text>
</comment>
<protein>
    <submittedName>
        <fullName evidence="5">C-terminal binding protein</fullName>
    </submittedName>
</protein>
<dbReference type="InterPro" id="IPR029752">
    <property type="entry name" value="D-isomer_DH_CS1"/>
</dbReference>
<reference evidence="5" key="1">
    <citation type="submission" date="2022-06" db="EMBL/GenBank/DDBJ databases">
        <authorList>
            <person name="Dietemann V."/>
            <person name="Ory F."/>
            <person name="Dainat B."/>
            <person name="Oberhansli S."/>
        </authorList>
    </citation>
    <scope>NUCLEOTIDE SEQUENCE</scope>
    <source>
        <strain evidence="5">Ena-SAMPLE-TAB-26-04-2022-14:26:32:270-5432</strain>
    </source>
</reference>
<dbReference type="SUPFAM" id="SSF51735">
    <property type="entry name" value="NAD(P)-binding Rossmann-fold domains"/>
    <property type="match status" value="1"/>
</dbReference>
<dbReference type="Pfam" id="PF02826">
    <property type="entry name" value="2-Hacid_dh_C"/>
    <property type="match status" value="1"/>
</dbReference>
<evidence type="ECO:0000259" key="3">
    <source>
        <dbReference type="Pfam" id="PF00389"/>
    </source>
</evidence>